<dbReference type="Proteomes" id="UP000812961">
    <property type="component" value="Unassembled WGS sequence"/>
</dbReference>
<gene>
    <name evidence="1" type="ORF">K1Y79_04355</name>
</gene>
<name>A0ABS7G7C8_9BACT</name>
<reference evidence="1 2" key="1">
    <citation type="submission" date="2021-08" db="EMBL/GenBank/DDBJ databases">
        <title>The genome sequence of Chitinophaga sp. B61.</title>
        <authorList>
            <person name="Zhang X."/>
        </authorList>
    </citation>
    <scope>NUCLEOTIDE SEQUENCE [LARGE SCALE GENOMIC DNA]</scope>
    <source>
        <strain evidence="1 2">B61</strain>
    </source>
</reference>
<sequence length="197" mass="22700">MNKLNRIYFIPYILFAVFIVSCIDSQPPLCNLNKQLINWSAVTKSALDFSEYGVDSLDRTSFVGFVAPYFKDICFDPRHPIIIIEAYFEGEVSTHQSFVLWNNGDDSCLAFGARRGVWEVGNRFRVENDLIEKCLYWVDEAATSEKYGITTSRYLLITVIEQNGIKLRGLEGGFSGHKYLILRELEQRGWKNAIKKY</sequence>
<evidence type="ECO:0000313" key="2">
    <source>
        <dbReference type="Proteomes" id="UP000812961"/>
    </source>
</evidence>
<organism evidence="1 2">
    <name type="scientific">Chitinophaga rhizophila</name>
    <dbReference type="NCBI Taxonomy" id="2866212"/>
    <lineage>
        <taxon>Bacteria</taxon>
        <taxon>Pseudomonadati</taxon>
        <taxon>Bacteroidota</taxon>
        <taxon>Chitinophagia</taxon>
        <taxon>Chitinophagales</taxon>
        <taxon>Chitinophagaceae</taxon>
        <taxon>Chitinophaga</taxon>
    </lineage>
</organism>
<protein>
    <recommendedName>
        <fullName evidence="3">Lipoprotein</fullName>
    </recommendedName>
</protein>
<dbReference type="RefSeq" id="WP_220248773.1">
    <property type="nucleotide sequence ID" value="NZ_JAICCF010000001.1"/>
</dbReference>
<evidence type="ECO:0008006" key="3">
    <source>
        <dbReference type="Google" id="ProtNLM"/>
    </source>
</evidence>
<comment type="caution">
    <text evidence="1">The sequence shown here is derived from an EMBL/GenBank/DDBJ whole genome shotgun (WGS) entry which is preliminary data.</text>
</comment>
<dbReference type="PROSITE" id="PS51257">
    <property type="entry name" value="PROKAR_LIPOPROTEIN"/>
    <property type="match status" value="1"/>
</dbReference>
<evidence type="ECO:0000313" key="1">
    <source>
        <dbReference type="EMBL" id="MBW8683558.1"/>
    </source>
</evidence>
<keyword evidence="2" id="KW-1185">Reference proteome</keyword>
<dbReference type="EMBL" id="JAICCF010000001">
    <property type="protein sequence ID" value="MBW8683558.1"/>
    <property type="molecule type" value="Genomic_DNA"/>
</dbReference>
<proteinExistence type="predicted"/>
<accession>A0ABS7G7C8</accession>